<keyword evidence="2" id="KW-1133">Transmembrane helix</keyword>
<organism evidence="4 5">
    <name type="scientific">Proteiniclasticum ruminis</name>
    <dbReference type="NCBI Taxonomy" id="398199"/>
    <lineage>
        <taxon>Bacteria</taxon>
        <taxon>Bacillati</taxon>
        <taxon>Bacillota</taxon>
        <taxon>Clostridia</taxon>
        <taxon>Eubacteriales</taxon>
        <taxon>Clostridiaceae</taxon>
        <taxon>Proteiniclasticum</taxon>
    </lineage>
</organism>
<dbReference type="Pfam" id="PF03109">
    <property type="entry name" value="ABC1"/>
    <property type="match status" value="1"/>
</dbReference>
<feature type="transmembrane region" description="Helical" evidence="2">
    <location>
        <begin position="483"/>
        <end position="503"/>
    </location>
</feature>
<dbReference type="EMBL" id="FNDZ01000005">
    <property type="protein sequence ID" value="SDI94326.1"/>
    <property type="molecule type" value="Genomic_DNA"/>
</dbReference>
<feature type="transmembrane region" description="Helical" evidence="2">
    <location>
        <begin position="509"/>
        <end position="533"/>
    </location>
</feature>
<dbReference type="AlphaFoldDB" id="A0A1G8PPX5"/>
<dbReference type="CDD" id="cd05121">
    <property type="entry name" value="ABC1_ADCK3-like"/>
    <property type="match status" value="1"/>
</dbReference>
<comment type="similarity">
    <text evidence="1">Belongs to the protein kinase superfamily. ADCK protein kinase family.</text>
</comment>
<protein>
    <submittedName>
        <fullName evidence="4">Ubiquinone biosynthesis protein</fullName>
    </submittedName>
</protein>
<dbReference type="InterPro" id="IPR004147">
    <property type="entry name" value="ABC1_dom"/>
</dbReference>
<keyword evidence="4" id="KW-0830">Ubiquinone</keyword>
<evidence type="ECO:0000256" key="1">
    <source>
        <dbReference type="ARBA" id="ARBA00009670"/>
    </source>
</evidence>
<sequence length="538" mass="61039">MAEKKRPYTKKRFREIVRVLATYGFGHILHAKLRSDKLKKDPENLRLVFEELGPTFIKIGQILSTRPDILPVEYITELAKLQDKAPPFPYETLWEILKEELGQKTELLQSIEKTPLACASVAQVHRGILQDGTRCIVKVQRPDIEERLLEDLHILIRIVQTAPNTLRDVLLDPVEALEEILETTKVELDFLHEMRAIHRFEKENASILCVAIPKVYDHLCTKRVIVQEEVEGIKITEKDLLLQEGYDLEDIGKKLVLSYLYQLFNNGFFHGDPHPGNLLILDGKIYYIDFGIMGALSKRTQNAINNLLLAMVKKDISSLTNLVVEVAEQKGPLNKNVLYEDIEYIVHYYLQSSLKNIQVSRLFMDLFEAARKNNLKLPKEYTTLLKSLLILEGVLSELAPDLSIMEIAKDYLKEDHKINLWPDFSLDALALNGYTLVKDSLKIPISIQTILDNFISGRGKVKVDIVNLSDKWVDFNKMVNRMVFALVVSAIIIASALIIRTGAGPEINGISIVGMLGFALAGFFGLWLLISILKSGNI</sequence>
<dbReference type="RefSeq" id="WP_031576446.1">
    <property type="nucleotide sequence ID" value="NZ_FNDZ01000005.1"/>
</dbReference>
<dbReference type="Gene3D" id="1.10.510.10">
    <property type="entry name" value="Transferase(Phosphotransferase) domain 1"/>
    <property type="match status" value="1"/>
</dbReference>
<dbReference type="PANTHER" id="PTHR10566">
    <property type="entry name" value="CHAPERONE-ACTIVITY OF BC1 COMPLEX CABC1 -RELATED"/>
    <property type="match status" value="1"/>
</dbReference>
<evidence type="ECO:0000313" key="5">
    <source>
        <dbReference type="Proteomes" id="UP000183255"/>
    </source>
</evidence>
<dbReference type="Proteomes" id="UP000183255">
    <property type="component" value="Unassembled WGS sequence"/>
</dbReference>
<dbReference type="PANTHER" id="PTHR10566:SF113">
    <property type="entry name" value="PROTEIN ACTIVITY OF BC1 COMPLEX KINASE 7, CHLOROPLASTIC"/>
    <property type="match status" value="1"/>
</dbReference>
<dbReference type="InterPro" id="IPR011009">
    <property type="entry name" value="Kinase-like_dom_sf"/>
</dbReference>
<accession>A0A1G8PPX5</accession>
<dbReference type="InterPro" id="IPR050154">
    <property type="entry name" value="UbiB_kinase"/>
</dbReference>
<name>A0A1G8PPX5_9CLOT</name>
<keyword evidence="2" id="KW-0472">Membrane</keyword>
<reference evidence="4 5" key="1">
    <citation type="submission" date="2016-10" db="EMBL/GenBank/DDBJ databases">
        <authorList>
            <person name="de Groot N.N."/>
        </authorList>
    </citation>
    <scope>NUCLEOTIDE SEQUENCE [LARGE SCALE GENOMIC DNA]</scope>
    <source>
        <strain evidence="4 5">CGMCC 1.5058</strain>
    </source>
</reference>
<evidence type="ECO:0000256" key="2">
    <source>
        <dbReference type="SAM" id="Phobius"/>
    </source>
</evidence>
<gene>
    <name evidence="4" type="ORF">SAMN05421804_105165</name>
</gene>
<evidence type="ECO:0000259" key="3">
    <source>
        <dbReference type="Pfam" id="PF03109"/>
    </source>
</evidence>
<keyword evidence="2" id="KW-0812">Transmembrane</keyword>
<dbReference type="SUPFAM" id="SSF56112">
    <property type="entry name" value="Protein kinase-like (PK-like)"/>
    <property type="match status" value="1"/>
</dbReference>
<feature type="domain" description="ABC1 atypical kinase-like" evidence="3">
    <location>
        <begin position="80"/>
        <end position="321"/>
    </location>
</feature>
<proteinExistence type="inferred from homology"/>
<evidence type="ECO:0000313" key="4">
    <source>
        <dbReference type="EMBL" id="SDI94326.1"/>
    </source>
</evidence>